<feature type="compositionally biased region" description="Basic residues" evidence="1">
    <location>
        <begin position="570"/>
        <end position="591"/>
    </location>
</feature>
<dbReference type="EMBL" id="BDRX01000002">
    <property type="protein sequence ID" value="GBF87923.1"/>
    <property type="molecule type" value="Genomic_DNA"/>
</dbReference>
<evidence type="ECO:0000256" key="1">
    <source>
        <dbReference type="SAM" id="MobiDB-lite"/>
    </source>
</evidence>
<sequence length="591" mass="61245">MPVNSPLQRQMAAIADQHFDAGGKCAFCGWGNSHTRQFANARAKHLAGSTPGVKACRHVPEDVASALRALQAQHHQQQLFAQPPNSAPDAAVAAAEAADLAGNKRAARAPARLADELAAAAKAEVAAAPPSAAEGACATIEAVQQLYASHVTFTTLTADDGVVIYDHERAGLPPGVMQAVLGEADGLSEEDKAWLYGELVEAGFVPGADDPVWEDTNHVHIPFSRLLGSLGGLKVLDFLRGPTSPLAKFLDTLRIPEFSVVVSFNRGLQHNPNHRDKFTGSPVFKRGYKDGTCTGFRALLDGGPGRRCMDYSVGTALSQLEVVHTSFAGLQLMDAACAGHACCSNVHHGRRKEHEPNAGQMAAALRQAAAAPEAGSRVQANTAGAAAAGRSSEGSASGAAGAAAGSSSAVINKPSVTYQLGFAAPVHSGFLPQGAGAVGSTNRVVKFFRPGSNMKGVGFLHIDNLGTRLTAEQSAEARAAAAAEAAEAAGGQPAEQHCGWCGTSYEGGWRYVGGWRWCGPCGVAFAASKSGVSKEEWAERPGACLCGPAGCVGCREPEDGPGVWGGGVAKRPKNHGWKPQPKKKPKKKARS</sequence>
<protein>
    <submittedName>
        <fullName evidence="2">Uncharacterized protein</fullName>
    </submittedName>
</protein>
<dbReference type="Proteomes" id="UP000247498">
    <property type="component" value="Unassembled WGS sequence"/>
</dbReference>
<feature type="region of interest" description="Disordered" evidence="1">
    <location>
        <begin position="562"/>
        <end position="591"/>
    </location>
</feature>
<proteinExistence type="predicted"/>
<organism evidence="2 3">
    <name type="scientific">Raphidocelis subcapitata</name>
    <dbReference type="NCBI Taxonomy" id="307507"/>
    <lineage>
        <taxon>Eukaryota</taxon>
        <taxon>Viridiplantae</taxon>
        <taxon>Chlorophyta</taxon>
        <taxon>core chlorophytes</taxon>
        <taxon>Chlorophyceae</taxon>
        <taxon>CS clade</taxon>
        <taxon>Sphaeropleales</taxon>
        <taxon>Selenastraceae</taxon>
        <taxon>Raphidocelis</taxon>
    </lineage>
</organism>
<gene>
    <name evidence="2" type="ORF">Rsub_00635</name>
</gene>
<feature type="region of interest" description="Disordered" evidence="1">
    <location>
        <begin position="74"/>
        <end position="93"/>
    </location>
</feature>
<dbReference type="AlphaFoldDB" id="A0A2V0NQU3"/>
<keyword evidence="3" id="KW-1185">Reference proteome</keyword>
<dbReference type="InParanoid" id="A0A2V0NQU3"/>
<feature type="region of interest" description="Disordered" evidence="1">
    <location>
        <begin position="350"/>
        <end position="377"/>
    </location>
</feature>
<accession>A0A2V0NQU3</accession>
<reference evidence="2 3" key="1">
    <citation type="journal article" date="2018" name="Sci. Rep.">
        <title>Raphidocelis subcapitata (=Pseudokirchneriella subcapitata) provides an insight into genome evolution and environmental adaptations in the Sphaeropleales.</title>
        <authorList>
            <person name="Suzuki S."/>
            <person name="Yamaguchi H."/>
            <person name="Nakajima N."/>
            <person name="Kawachi M."/>
        </authorList>
    </citation>
    <scope>NUCLEOTIDE SEQUENCE [LARGE SCALE GENOMIC DNA]</scope>
    <source>
        <strain evidence="2 3">NIES-35</strain>
    </source>
</reference>
<name>A0A2V0NQU3_9CHLO</name>
<feature type="compositionally biased region" description="Low complexity" evidence="1">
    <location>
        <begin position="358"/>
        <end position="374"/>
    </location>
</feature>
<evidence type="ECO:0000313" key="3">
    <source>
        <dbReference type="Proteomes" id="UP000247498"/>
    </source>
</evidence>
<comment type="caution">
    <text evidence="2">The sequence shown here is derived from an EMBL/GenBank/DDBJ whole genome shotgun (WGS) entry which is preliminary data.</text>
</comment>
<evidence type="ECO:0000313" key="2">
    <source>
        <dbReference type="EMBL" id="GBF87923.1"/>
    </source>
</evidence>